<feature type="domain" description="Phospholipase D-like" evidence="8">
    <location>
        <begin position="59"/>
        <end position="194"/>
    </location>
</feature>
<evidence type="ECO:0000256" key="3">
    <source>
        <dbReference type="ARBA" id="ARBA00012027"/>
    </source>
</evidence>
<dbReference type="PANTHER" id="PTHR43856">
    <property type="entry name" value="CARDIOLIPIN HYDROLASE"/>
    <property type="match status" value="1"/>
</dbReference>
<evidence type="ECO:0000256" key="4">
    <source>
        <dbReference type="ARBA" id="ARBA00022801"/>
    </source>
</evidence>
<evidence type="ECO:0000256" key="7">
    <source>
        <dbReference type="SAM" id="SignalP"/>
    </source>
</evidence>
<dbReference type="Proteomes" id="UP001501371">
    <property type="component" value="Unassembled WGS sequence"/>
</dbReference>
<dbReference type="SUPFAM" id="SSF56024">
    <property type="entry name" value="Phospholipase D/nuclease"/>
    <property type="match status" value="2"/>
</dbReference>
<evidence type="ECO:0000256" key="6">
    <source>
        <dbReference type="ARBA" id="ARBA00023098"/>
    </source>
</evidence>
<sequence length="408" mass="43631">MRIRRIAPVVLAAAMGTSVLAAPGPAVAADDTVELKATFNNPVGTAAERDAVRDELRSLIDRAPAASEINGSVYLFTDSSVATALTAAKDRGVKVKVIVDGDALSNDGTQYGVLKAALGTDLSADSWVLACPASRGCVAGRTLHDTHTGSINHNKFFLFSKAGATEKVVFQTSANLTTTQRKRYYNNAVTVPDAGSGLYAAYRAYWGDLRDKGSAGSGTDNYYLTQQSGPYKTYFFPRKETSGTYDTNPGTDTVVSLLKNVDCADGATQIRIGMYAFTRVQVADKLVELKKAGCRVDVVHNGESGNIGTKVQSALTGKITTLSRCAGTFVDSDGAAQAIGIHSKYMLIEGTYLGGTKRKLVFTGSHNYTFPNLRANDETLLKIDNAAVYDSYKANFESMRKGAYCNQY</sequence>
<feature type="signal peptide" evidence="7">
    <location>
        <begin position="1"/>
        <end position="21"/>
    </location>
</feature>
<evidence type="ECO:0000256" key="1">
    <source>
        <dbReference type="ARBA" id="ARBA00000798"/>
    </source>
</evidence>
<dbReference type="InterPro" id="IPR025202">
    <property type="entry name" value="PLD-like_dom"/>
</dbReference>
<comment type="caution">
    <text evidence="9">The sequence shown here is derived from an EMBL/GenBank/DDBJ whole genome shotgun (WGS) entry which is preliminary data.</text>
</comment>
<accession>A0ABN1URZ4</accession>
<keyword evidence="7" id="KW-0732">Signal</keyword>
<dbReference type="EC" id="3.1.4.4" evidence="3"/>
<name>A0ABN1URZ4_9ACTN</name>
<reference evidence="9 10" key="1">
    <citation type="journal article" date="2019" name="Int. J. Syst. Evol. Microbiol.">
        <title>The Global Catalogue of Microorganisms (GCM) 10K type strain sequencing project: providing services to taxonomists for standard genome sequencing and annotation.</title>
        <authorList>
            <consortium name="The Broad Institute Genomics Platform"/>
            <consortium name="The Broad Institute Genome Sequencing Center for Infectious Disease"/>
            <person name="Wu L."/>
            <person name="Ma J."/>
        </authorList>
    </citation>
    <scope>NUCLEOTIDE SEQUENCE [LARGE SCALE GENOMIC DNA]</scope>
    <source>
        <strain evidence="9 10">JCM 12696</strain>
    </source>
</reference>
<dbReference type="InterPro" id="IPR051406">
    <property type="entry name" value="PLD_domain"/>
</dbReference>
<dbReference type="Pfam" id="PF13091">
    <property type="entry name" value="PLDc_2"/>
    <property type="match status" value="2"/>
</dbReference>
<keyword evidence="6" id="KW-0443">Lipid metabolism</keyword>
<organism evidence="9 10">
    <name type="scientific">Streptomyces hebeiensis</name>
    <dbReference type="NCBI Taxonomy" id="229486"/>
    <lineage>
        <taxon>Bacteria</taxon>
        <taxon>Bacillati</taxon>
        <taxon>Actinomycetota</taxon>
        <taxon>Actinomycetes</taxon>
        <taxon>Kitasatosporales</taxon>
        <taxon>Streptomycetaceae</taxon>
        <taxon>Streptomyces</taxon>
    </lineage>
</organism>
<protein>
    <recommendedName>
        <fullName evidence="3">phospholipase D</fullName>
        <ecNumber evidence="3">3.1.4.4</ecNumber>
    </recommendedName>
</protein>
<proteinExistence type="inferred from homology"/>
<keyword evidence="10" id="KW-1185">Reference proteome</keyword>
<evidence type="ECO:0000256" key="2">
    <source>
        <dbReference type="ARBA" id="ARBA00008664"/>
    </source>
</evidence>
<feature type="chain" id="PRO_5047159053" description="phospholipase D" evidence="7">
    <location>
        <begin position="22"/>
        <end position="408"/>
    </location>
</feature>
<dbReference type="PANTHER" id="PTHR43856:SF1">
    <property type="entry name" value="MITOCHONDRIAL CARDIOLIPIN HYDROLASE"/>
    <property type="match status" value="1"/>
</dbReference>
<evidence type="ECO:0000259" key="8">
    <source>
        <dbReference type="Pfam" id="PF13091"/>
    </source>
</evidence>
<dbReference type="EMBL" id="BAAAKV010000015">
    <property type="protein sequence ID" value="GAA1164424.1"/>
    <property type="molecule type" value="Genomic_DNA"/>
</dbReference>
<gene>
    <name evidence="9" type="ORF">GCM10009654_21550</name>
</gene>
<evidence type="ECO:0000313" key="10">
    <source>
        <dbReference type="Proteomes" id="UP001501371"/>
    </source>
</evidence>
<keyword evidence="4" id="KW-0378">Hydrolase</keyword>
<comment type="catalytic activity">
    <reaction evidence="1">
        <text>a 1,2-diacyl-sn-glycero-3-phosphocholine + H2O = a 1,2-diacyl-sn-glycero-3-phosphate + choline + H(+)</text>
        <dbReference type="Rhea" id="RHEA:14445"/>
        <dbReference type="ChEBI" id="CHEBI:15354"/>
        <dbReference type="ChEBI" id="CHEBI:15377"/>
        <dbReference type="ChEBI" id="CHEBI:15378"/>
        <dbReference type="ChEBI" id="CHEBI:57643"/>
        <dbReference type="ChEBI" id="CHEBI:58608"/>
        <dbReference type="EC" id="3.1.4.4"/>
    </reaction>
</comment>
<evidence type="ECO:0000256" key="5">
    <source>
        <dbReference type="ARBA" id="ARBA00022963"/>
    </source>
</evidence>
<dbReference type="Gene3D" id="3.30.870.10">
    <property type="entry name" value="Endonuclease Chain A"/>
    <property type="match status" value="2"/>
</dbReference>
<keyword evidence="5" id="KW-0442">Lipid degradation</keyword>
<evidence type="ECO:0000313" key="9">
    <source>
        <dbReference type="EMBL" id="GAA1164424.1"/>
    </source>
</evidence>
<feature type="domain" description="Phospholipase D-like" evidence="8">
    <location>
        <begin position="268"/>
        <end position="399"/>
    </location>
</feature>
<dbReference type="RefSeq" id="WP_344273667.1">
    <property type="nucleotide sequence ID" value="NZ_BAAAKV010000015.1"/>
</dbReference>
<comment type="similarity">
    <text evidence="2">Belongs to the phospholipase D family.</text>
</comment>